<evidence type="ECO:0000259" key="7">
    <source>
        <dbReference type="PROSITE" id="PS51778"/>
    </source>
</evidence>
<dbReference type="Gramene" id="MELO3C005943.2.1">
    <property type="protein sequence ID" value="MELO3C005943.2.1"/>
    <property type="gene ID" value="MELO3C005943.2"/>
</dbReference>
<dbReference type="PROSITE" id="PS51778">
    <property type="entry name" value="VAST"/>
    <property type="match status" value="1"/>
</dbReference>
<dbReference type="PANTHER" id="PTHR47666">
    <property type="entry name" value="PROTEIN VASCULAR ASSOCIATED DEATH 1, CHLOROPLASTIC"/>
    <property type="match status" value="1"/>
</dbReference>
<feature type="compositionally biased region" description="Low complexity" evidence="5">
    <location>
        <begin position="76"/>
        <end position="91"/>
    </location>
</feature>
<keyword evidence="2 6" id="KW-0812">Transmembrane</keyword>
<dbReference type="GO" id="GO:0043069">
    <property type="term" value="P:negative regulation of programmed cell death"/>
    <property type="evidence" value="ECO:0007669"/>
    <property type="project" value="TreeGrafter"/>
</dbReference>
<reference evidence="8" key="1">
    <citation type="submission" date="2023-03" db="UniProtKB">
        <authorList>
            <consortium name="EnsemblPlants"/>
        </authorList>
    </citation>
    <scope>IDENTIFICATION</scope>
</reference>
<dbReference type="CDD" id="cd13220">
    <property type="entry name" value="PH-GRAM_GRAMDC"/>
    <property type="match status" value="1"/>
</dbReference>
<evidence type="ECO:0000256" key="2">
    <source>
        <dbReference type="ARBA" id="ARBA00022692"/>
    </source>
</evidence>
<dbReference type="InterPro" id="IPR031968">
    <property type="entry name" value="VASt"/>
</dbReference>
<dbReference type="SMART" id="SM00568">
    <property type="entry name" value="GRAM"/>
    <property type="match status" value="1"/>
</dbReference>
<organism evidence="8">
    <name type="scientific">Cucumis melo</name>
    <name type="common">Muskmelon</name>
    <dbReference type="NCBI Taxonomy" id="3656"/>
    <lineage>
        <taxon>Eukaryota</taxon>
        <taxon>Viridiplantae</taxon>
        <taxon>Streptophyta</taxon>
        <taxon>Embryophyta</taxon>
        <taxon>Tracheophyta</taxon>
        <taxon>Spermatophyta</taxon>
        <taxon>Magnoliopsida</taxon>
        <taxon>eudicotyledons</taxon>
        <taxon>Gunneridae</taxon>
        <taxon>Pentapetalae</taxon>
        <taxon>rosids</taxon>
        <taxon>fabids</taxon>
        <taxon>Cucurbitales</taxon>
        <taxon>Cucurbitaceae</taxon>
        <taxon>Benincaseae</taxon>
        <taxon>Cucumis</taxon>
    </lineage>
</organism>
<comment type="subcellular location">
    <subcellularLocation>
        <location evidence="1">Membrane</location>
        <topology evidence="1">Single-pass membrane protein</topology>
    </subcellularLocation>
</comment>
<dbReference type="PANTHER" id="PTHR47666:SF1">
    <property type="entry name" value="PROTEIN VASCULAR ASSOCIATED DEATH 1, CHLOROPLASTIC"/>
    <property type="match status" value="1"/>
</dbReference>
<dbReference type="AlphaFoldDB" id="A0A9I9CN08"/>
<dbReference type="EnsemblPlants" id="MELO3C005943.2.1">
    <property type="protein sequence ID" value="MELO3C005943.2.1"/>
    <property type="gene ID" value="MELO3C005943.2"/>
</dbReference>
<dbReference type="GO" id="GO:0016020">
    <property type="term" value="C:membrane"/>
    <property type="evidence" value="ECO:0007669"/>
    <property type="project" value="UniProtKB-SubCell"/>
</dbReference>
<feature type="compositionally biased region" description="Low complexity" evidence="5">
    <location>
        <begin position="512"/>
        <end position="524"/>
    </location>
</feature>
<feature type="region of interest" description="Disordered" evidence="5">
    <location>
        <begin position="65"/>
        <end position="107"/>
    </location>
</feature>
<evidence type="ECO:0000256" key="4">
    <source>
        <dbReference type="ARBA" id="ARBA00023136"/>
    </source>
</evidence>
<evidence type="ECO:0000256" key="1">
    <source>
        <dbReference type="ARBA" id="ARBA00004167"/>
    </source>
</evidence>
<proteinExistence type="predicted"/>
<name>A0A9I9CN08_CUCME</name>
<dbReference type="Pfam" id="PF02893">
    <property type="entry name" value="GRAM"/>
    <property type="match status" value="1"/>
</dbReference>
<evidence type="ECO:0000256" key="6">
    <source>
        <dbReference type="SAM" id="Phobius"/>
    </source>
</evidence>
<dbReference type="Gene3D" id="2.30.29.30">
    <property type="entry name" value="Pleckstrin-homology domain (PH domain)/Phosphotyrosine-binding domain (PTB)"/>
    <property type="match status" value="1"/>
</dbReference>
<dbReference type="Pfam" id="PF16016">
    <property type="entry name" value="VASt"/>
    <property type="match status" value="1"/>
</dbReference>
<evidence type="ECO:0000256" key="5">
    <source>
        <dbReference type="SAM" id="MobiDB-lite"/>
    </source>
</evidence>
<feature type="compositionally biased region" description="Polar residues" evidence="5">
    <location>
        <begin position="552"/>
        <end position="568"/>
    </location>
</feature>
<evidence type="ECO:0000313" key="8">
    <source>
        <dbReference type="EnsemblPlants" id="MELO3C005943.2.1"/>
    </source>
</evidence>
<evidence type="ECO:0000256" key="3">
    <source>
        <dbReference type="ARBA" id="ARBA00022989"/>
    </source>
</evidence>
<accession>A0A9I9CN08</accession>
<feature type="domain" description="VASt" evidence="7">
    <location>
        <begin position="334"/>
        <end position="510"/>
    </location>
</feature>
<dbReference type="FunFam" id="2.30.29.30:FF:000008">
    <property type="entry name" value="GRAM domain containing 1B"/>
    <property type="match status" value="1"/>
</dbReference>
<keyword evidence="4 6" id="KW-0472">Membrane</keyword>
<keyword evidence="3 6" id="KW-1133">Transmembrane helix</keyword>
<dbReference type="InterPro" id="IPR011993">
    <property type="entry name" value="PH-like_dom_sf"/>
</dbReference>
<feature type="region of interest" description="Disordered" evidence="5">
    <location>
        <begin position="512"/>
        <end position="568"/>
    </location>
</feature>
<sequence length="690" mass="79174">RNVPLQFIFFFNYCRRFLLLLADHQPNDHCFSKLTKAGSNFYRPLSAMAAAASAAAPEIIELPRPRDKLPTNLSPDSASCYPPESSSSSADRISDTHESSSSPDGFHEDVEIQSSALLRSEEYRQLFRLPLDEVLIEDFNCAFQENILIQGHMYLFVHYICFYSNIFGFETKKIIPFREIIAVRKAKTAGIFPNAIEICDGEKKYFFASFLSRDEAFNLINDGWLQHAKGTEATMTKQKSINESSRQEIGILGVEKAKELDPSDSSDRSMDTPILNVSVVQANVEEVNVPTTLPPEPIVAIQEPEPILDTHASTSRETLTWRPEDRDAPKVPDYYTQVAESKFPINVEDFFSFYFSDNAVDFVSSYHEKCGDKELKCSLWRHDDMFGHMRDVSFQHPIKIYFGAKFGGCRETQKFRVYRDRFENHLVIEVTQEVSEVPYSDYFRVEAHWEVKKDVDDKSNNGCILRVYVNVAFSKRTVWKGKIVQSTLEECREAYGLWIQMAKELLKQKLTGSEEGTSGSTSQSGKDHHIEKERNNNKSLEKSNEKNDQRRSTASQYSTDVDQQAKNSIQGVNSTSAASWLREYIKKLWIVLRSQNYLPLALVITFAVIFFMQLSIVMLLSRPQHIHVSSPDYGRGLKFSGGRSSDATAWLEKRMHHLKDEMYMVEARLEMMRREHAQLKAQLRELEELS</sequence>
<feature type="compositionally biased region" description="Basic and acidic residues" evidence="5">
    <location>
        <begin position="525"/>
        <end position="551"/>
    </location>
</feature>
<protein>
    <recommendedName>
        <fullName evidence="7">VASt domain-containing protein</fullName>
    </recommendedName>
</protein>
<dbReference type="InterPro" id="IPR004182">
    <property type="entry name" value="GRAM"/>
</dbReference>
<feature type="transmembrane region" description="Helical" evidence="6">
    <location>
        <begin position="597"/>
        <end position="620"/>
    </location>
</feature>